<dbReference type="PRINTS" id="PR00463">
    <property type="entry name" value="EP450I"/>
</dbReference>
<evidence type="ECO:0000256" key="7">
    <source>
        <dbReference type="PIRSR" id="PIRSR602401-1"/>
    </source>
</evidence>
<dbReference type="InterPro" id="IPR050196">
    <property type="entry name" value="Cytochrome_P450_Monoox"/>
</dbReference>
<evidence type="ECO:0000313" key="8">
    <source>
        <dbReference type="EMBL" id="MBB5110027.1"/>
    </source>
</evidence>
<sequence>MSLPQYGDLVRIKLGPRDAYVVCNPGLLKTVIHGTALYDKGGPLYEKMQDLFGDGLANCPDDVHRRDRPLLQPLVHESRLPQYADTVAQCTSAMLSEWKDGADLDDLFAELYRLTTRIIIHAVLGESIDERTGDELGGHFPHAGRAIFKRMALPIPALEKVPTSDNRRCALALKRSHEIVDLGIDTYRSRETAHQRDMLAFLLRIRRDGRPLPAKEVHDQVMTLLFGGADTVASALSWCIVLLGRHPNLRDAVAAEARETLRTGPARYSDLKALKLTSRVVHESLRIYPPVWVTTRIVPRSTELAGQQIKAGTVILCSPYIFHHSGTYFPEPEIFDPDRWHPGRAPSPKDFTYLPFMAGNRKCLAYVLATNELIQIIASIVADWTVEFPDGLDLTPRPLSSLSPPVLPARLTKV</sequence>
<protein>
    <submittedName>
        <fullName evidence="8">Pentalenene oxygenase</fullName>
        <ecNumber evidence="8">1.14.15.32</ecNumber>
    </submittedName>
</protein>
<dbReference type="Pfam" id="PF00067">
    <property type="entry name" value="p450"/>
    <property type="match status" value="1"/>
</dbReference>
<dbReference type="AlphaFoldDB" id="A0A7W8B4Z8"/>
<dbReference type="GO" id="GO:0004497">
    <property type="term" value="F:monooxygenase activity"/>
    <property type="evidence" value="ECO:0007669"/>
    <property type="project" value="UniProtKB-KW"/>
</dbReference>
<evidence type="ECO:0000256" key="5">
    <source>
        <dbReference type="ARBA" id="ARBA00023004"/>
    </source>
</evidence>
<reference evidence="8 9" key="1">
    <citation type="submission" date="2020-08" db="EMBL/GenBank/DDBJ databases">
        <title>Genomic Encyclopedia of Type Strains, Phase III (KMG-III): the genomes of soil and plant-associated and newly described type strains.</title>
        <authorList>
            <person name="Whitman W."/>
        </authorList>
    </citation>
    <scope>NUCLEOTIDE SEQUENCE [LARGE SCALE GENOMIC DNA]</scope>
    <source>
        <strain evidence="8 9">CECT 3146</strain>
    </source>
</reference>
<comment type="similarity">
    <text evidence="1">Belongs to the cytochrome P450 family.</text>
</comment>
<accession>A0A7W8B4Z8</accession>
<dbReference type="GO" id="GO:0016705">
    <property type="term" value="F:oxidoreductase activity, acting on paired donors, with incorporation or reduction of molecular oxygen"/>
    <property type="evidence" value="ECO:0007669"/>
    <property type="project" value="InterPro"/>
</dbReference>
<keyword evidence="6" id="KW-0503">Monooxygenase</keyword>
<dbReference type="SUPFAM" id="SSF48264">
    <property type="entry name" value="Cytochrome P450"/>
    <property type="match status" value="1"/>
</dbReference>
<organism evidence="8 9">
    <name type="scientific">Streptomyces spectabilis</name>
    <dbReference type="NCBI Taxonomy" id="68270"/>
    <lineage>
        <taxon>Bacteria</taxon>
        <taxon>Bacillati</taxon>
        <taxon>Actinomycetota</taxon>
        <taxon>Actinomycetes</taxon>
        <taxon>Kitasatosporales</taxon>
        <taxon>Streptomycetaceae</taxon>
        <taxon>Streptomyces</taxon>
    </lineage>
</organism>
<dbReference type="InterPro" id="IPR001128">
    <property type="entry name" value="Cyt_P450"/>
</dbReference>
<evidence type="ECO:0000256" key="1">
    <source>
        <dbReference type="ARBA" id="ARBA00010617"/>
    </source>
</evidence>
<evidence type="ECO:0000256" key="6">
    <source>
        <dbReference type="ARBA" id="ARBA00023033"/>
    </source>
</evidence>
<gene>
    <name evidence="8" type="ORF">FHS40_009157</name>
</gene>
<keyword evidence="4 8" id="KW-0560">Oxidoreductase</keyword>
<dbReference type="EC" id="1.14.15.32" evidence="8"/>
<proteinExistence type="inferred from homology"/>
<comment type="cofactor">
    <cofactor evidence="7">
        <name>heme</name>
        <dbReference type="ChEBI" id="CHEBI:30413"/>
    </cofactor>
</comment>
<feature type="binding site" description="axial binding residue" evidence="7">
    <location>
        <position position="363"/>
    </location>
    <ligand>
        <name>heme</name>
        <dbReference type="ChEBI" id="CHEBI:30413"/>
    </ligand>
    <ligandPart>
        <name>Fe</name>
        <dbReference type="ChEBI" id="CHEBI:18248"/>
    </ligandPart>
</feature>
<dbReference type="PANTHER" id="PTHR24291:SF50">
    <property type="entry name" value="BIFUNCTIONAL ALBAFLAVENONE MONOOXYGENASE_TERPENE SYNTHASE"/>
    <property type="match status" value="1"/>
</dbReference>
<dbReference type="PANTHER" id="PTHR24291">
    <property type="entry name" value="CYTOCHROME P450 FAMILY 4"/>
    <property type="match status" value="1"/>
</dbReference>
<dbReference type="InterPro" id="IPR002401">
    <property type="entry name" value="Cyt_P450_E_grp-I"/>
</dbReference>
<comment type="caution">
    <text evidence="8">The sequence shown here is derived from an EMBL/GenBank/DDBJ whole genome shotgun (WGS) entry which is preliminary data.</text>
</comment>
<dbReference type="Gene3D" id="1.10.630.10">
    <property type="entry name" value="Cytochrome P450"/>
    <property type="match status" value="1"/>
</dbReference>
<name>A0A7W8B4Z8_STRST</name>
<dbReference type="Proteomes" id="UP000549009">
    <property type="component" value="Unassembled WGS sequence"/>
</dbReference>
<dbReference type="EMBL" id="JACHJD010000058">
    <property type="protein sequence ID" value="MBB5110027.1"/>
    <property type="molecule type" value="Genomic_DNA"/>
</dbReference>
<evidence type="ECO:0000256" key="3">
    <source>
        <dbReference type="ARBA" id="ARBA00022723"/>
    </source>
</evidence>
<keyword evidence="2 7" id="KW-0349">Heme</keyword>
<dbReference type="GO" id="GO:0020037">
    <property type="term" value="F:heme binding"/>
    <property type="evidence" value="ECO:0007669"/>
    <property type="project" value="InterPro"/>
</dbReference>
<dbReference type="GO" id="GO:0005506">
    <property type="term" value="F:iron ion binding"/>
    <property type="evidence" value="ECO:0007669"/>
    <property type="project" value="InterPro"/>
</dbReference>
<evidence type="ECO:0000256" key="4">
    <source>
        <dbReference type="ARBA" id="ARBA00023002"/>
    </source>
</evidence>
<keyword evidence="5 7" id="KW-0408">Iron</keyword>
<evidence type="ECO:0000256" key="2">
    <source>
        <dbReference type="ARBA" id="ARBA00022617"/>
    </source>
</evidence>
<dbReference type="InterPro" id="IPR036396">
    <property type="entry name" value="Cyt_P450_sf"/>
</dbReference>
<keyword evidence="3 7" id="KW-0479">Metal-binding</keyword>
<evidence type="ECO:0000313" key="9">
    <source>
        <dbReference type="Proteomes" id="UP000549009"/>
    </source>
</evidence>
<keyword evidence="9" id="KW-1185">Reference proteome</keyword>
<dbReference type="PRINTS" id="PR00385">
    <property type="entry name" value="P450"/>
</dbReference>